<evidence type="ECO:0000259" key="12">
    <source>
        <dbReference type="PROSITE" id="PS51371"/>
    </source>
</evidence>
<keyword evidence="2 10" id="KW-0813">Transport</keyword>
<dbReference type="InterPro" id="IPR001807">
    <property type="entry name" value="ClC"/>
</dbReference>
<keyword evidence="4" id="KW-0677">Repeat</keyword>
<dbReference type="GO" id="GO:0005247">
    <property type="term" value="F:voltage-gated chloride channel activity"/>
    <property type="evidence" value="ECO:0007669"/>
    <property type="project" value="TreeGrafter"/>
</dbReference>
<keyword evidence="6 10" id="KW-0406">Ion transport</keyword>
<gene>
    <name evidence="13" type="ORF">BXYJ_LOCUS5328</name>
</gene>
<evidence type="ECO:0000256" key="1">
    <source>
        <dbReference type="ARBA" id="ARBA00004141"/>
    </source>
</evidence>
<evidence type="ECO:0000256" key="11">
    <source>
        <dbReference type="SAM" id="MobiDB-lite"/>
    </source>
</evidence>
<dbReference type="GO" id="GO:0005886">
    <property type="term" value="C:plasma membrane"/>
    <property type="evidence" value="ECO:0007669"/>
    <property type="project" value="TreeGrafter"/>
</dbReference>
<dbReference type="EMBL" id="CAJFCV020000002">
    <property type="protein sequence ID" value="CAG9102099.1"/>
    <property type="molecule type" value="Genomic_DNA"/>
</dbReference>
<feature type="region of interest" description="Disordered" evidence="11">
    <location>
        <begin position="840"/>
        <end position="862"/>
    </location>
</feature>
<feature type="region of interest" description="Disordered" evidence="11">
    <location>
        <begin position="1044"/>
        <end position="1090"/>
    </location>
</feature>
<dbReference type="InterPro" id="IPR046342">
    <property type="entry name" value="CBS_dom_sf"/>
</dbReference>
<feature type="transmembrane region" description="Helical" evidence="10">
    <location>
        <begin position="440"/>
        <end position="457"/>
    </location>
</feature>
<dbReference type="OrthoDB" id="4564at2759"/>
<evidence type="ECO:0000256" key="6">
    <source>
        <dbReference type="ARBA" id="ARBA00023065"/>
    </source>
</evidence>
<evidence type="ECO:0000256" key="9">
    <source>
        <dbReference type="PROSITE-ProRule" id="PRU00703"/>
    </source>
</evidence>
<evidence type="ECO:0000256" key="4">
    <source>
        <dbReference type="ARBA" id="ARBA00022737"/>
    </source>
</evidence>
<name>A0A7I8WYY5_BURXY</name>
<sequence>MSNSRLLSPYAPELLNFSDEYLEENRLGECAECDGHFLRTFQQSGVAKPKRCKNCKFLEKNQWFSTEVLVDEEDLLSPLTSSPDSPSMRSLLKKGKSLKLPPHIYRSKQKANNALRNIFEASIRSQPKKSDSTSSIIEPKKPRKRERPKGSCRTFLSSLLTDWVLLALLGCSMALCSIAMDEAIDRIANWHISVLHDVEDRTMGMAREISTFAIWVLYAVVLVTSSALFAHYVAPQAIGSGIPEMKTILRGVVLKEYLSFRTLASKMVGLTLSLGSGMPIGKEGPFVHVASVVANLLSRLVHSFDSVYVNESRHTEMLAAGCAVGVACVFSAPVGGVLFSIEVTSVYFAVRNYWRGFFAAACAATVFRLAKVFISLDDGLIAFYQTSFPADAFYPEEMIIFAAVGFVCGVASAGFIALHRFIVLFLRRNNLMKKIFQRNWLIYPIVVSIFISTLTYPKGYGLFIGGYHKFSKAAQFFFLNCTWTAHPNSSVGCGHELDGWLGEDHDRDVFLVLSCFMLTFYILAALASTLPIPSGSFGPSFTIGAVFGRFVGEVLAVWKPNGFRGNPLNPIYPGGYAVVGAAAFSGGVTQTISVAVIMFEITGQLVHILPVMIAVLIANAVCSYLQPSIYDSIIQIKHLPYLPDIPHASSRFHGVHVEQFMTSNIQFLSKDSTYSDVQEIILSNERIKAFPIVENKENMILIGSCSKAKLVRSLNEKVGQTARQAEALRQFEGNLQVKAADINRRFKPVHEQRGGILMDPETQKILQNSSPIEKLSPQEENYYYEDSPQVLRSQNQRLAADEAGLKASKSSPILLGQEKRHVNFENDSRKRSRFTITAVNDKSSTSSSLETDLESGSTNLRSNKSLNVSHLTHDFHSTMTDIIRSLAKFPFQKQRKPSADDYDLHGDERKRWENSQLSLPIDWNTIGVDPAPFQLVEQSSLLKVHSLFSLLGLSRAYVTKCGRLVGVVALRDIRLAVEKVNNGQLTVTTGNINTDPPQSPPRQNILQKLRSTANDTILDDEEDALNDYLNPPLVVVDQTAIEADEWEKSKPEEKQDVEGGKSPLYKGYSVGSDPCLAGSPSEDTKKPKMDRRAKSLGLGMLAEVEPDKLTKFWVESTESQESPPMIQMTSPTPPNELSEDVKSKETEERQQSSQSSHRLSPSSAALSTSLPSISDIAKAEDAKNNLDAQSQPARSSSTVTIGKKHQQIHLK</sequence>
<evidence type="ECO:0000256" key="5">
    <source>
        <dbReference type="ARBA" id="ARBA00022989"/>
    </source>
</evidence>
<dbReference type="InterPro" id="IPR000644">
    <property type="entry name" value="CBS_dom"/>
</dbReference>
<dbReference type="FunFam" id="3.10.580.10:FF:000032">
    <property type="entry name" value="Chloride channel protein"/>
    <property type="match status" value="1"/>
</dbReference>
<feature type="transmembrane region" description="Helical" evidence="10">
    <location>
        <begin position="155"/>
        <end position="176"/>
    </location>
</feature>
<comment type="caution">
    <text evidence="13">The sequence shown here is derived from an EMBL/GenBank/DDBJ whole genome shotgun (WGS) entry which is preliminary data.</text>
</comment>
<evidence type="ECO:0000256" key="2">
    <source>
        <dbReference type="ARBA" id="ARBA00022448"/>
    </source>
</evidence>
<keyword evidence="8 10" id="KW-0868">Chloride</keyword>
<dbReference type="SUPFAM" id="SSF81340">
    <property type="entry name" value="Clc chloride channel"/>
    <property type="match status" value="1"/>
</dbReference>
<dbReference type="AlphaFoldDB" id="A0A7I8WYY5"/>
<accession>A0A7I8WYY5</accession>
<dbReference type="PROSITE" id="PS51371">
    <property type="entry name" value="CBS"/>
    <property type="match status" value="1"/>
</dbReference>
<feature type="compositionally biased region" description="Basic and acidic residues" evidence="11">
    <location>
        <begin position="1046"/>
        <end position="1059"/>
    </location>
</feature>
<feature type="compositionally biased region" description="Basic residues" evidence="11">
    <location>
        <begin position="1202"/>
        <end position="1211"/>
    </location>
</feature>
<dbReference type="PANTHER" id="PTHR45720">
    <property type="entry name" value="CHLORIDE CHANNEL PROTEIN 2"/>
    <property type="match status" value="1"/>
</dbReference>
<feature type="transmembrane region" description="Helical" evidence="10">
    <location>
        <begin position="578"/>
        <end position="599"/>
    </location>
</feature>
<evidence type="ECO:0000256" key="3">
    <source>
        <dbReference type="ARBA" id="ARBA00022692"/>
    </source>
</evidence>
<feature type="transmembrane region" description="Helical" evidence="10">
    <location>
        <begin position="317"/>
        <end position="341"/>
    </location>
</feature>
<feature type="transmembrane region" description="Helical" evidence="10">
    <location>
        <begin position="509"/>
        <end position="530"/>
    </location>
</feature>
<dbReference type="InterPro" id="IPR014743">
    <property type="entry name" value="Cl-channel_core"/>
</dbReference>
<feature type="compositionally biased region" description="Low complexity" evidence="11">
    <location>
        <begin position="1151"/>
        <end position="1174"/>
    </location>
</feature>
<dbReference type="PRINTS" id="PR00762">
    <property type="entry name" value="CLCHANNEL"/>
</dbReference>
<dbReference type="SMR" id="A0A7I8WYY5"/>
<dbReference type="FunFam" id="1.10.3080.10:FF:000022">
    <property type="entry name" value="Chloride channel protein"/>
    <property type="match status" value="1"/>
</dbReference>
<dbReference type="Pfam" id="PF00571">
    <property type="entry name" value="CBS"/>
    <property type="match status" value="1"/>
</dbReference>
<evidence type="ECO:0000256" key="7">
    <source>
        <dbReference type="ARBA" id="ARBA00023136"/>
    </source>
</evidence>
<dbReference type="Gene3D" id="1.10.3080.10">
    <property type="entry name" value="Clc chloride channel"/>
    <property type="match status" value="1"/>
</dbReference>
<evidence type="ECO:0000313" key="13">
    <source>
        <dbReference type="EMBL" id="CAD5217935.1"/>
    </source>
</evidence>
<feature type="domain" description="CBS" evidence="12">
    <location>
        <begin position="661"/>
        <end position="721"/>
    </location>
</feature>
<feature type="transmembrane region" description="Helical" evidence="10">
    <location>
        <begin position="212"/>
        <end position="234"/>
    </location>
</feature>
<dbReference type="Pfam" id="PF00654">
    <property type="entry name" value="Voltage_CLC"/>
    <property type="match status" value="1"/>
</dbReference>
<dbReference type="Gene3D" id="3.10.580.10">
    <property type="entry name" value="CBS-domain"/>
    <property type="match status" value="2"/>
</dbReference>
<feature type="transmembrane region" description="Helical" evidence="10">
    <location>
        <begin position="353"/>
        <end position="374"/>
    </location>
</feature>
<keyword evidence="5 10" id="KW-1133">Transmembrane helix</keyword>
<feature type="compositionally biased region" description="Low complexity" evidence="11">
    <location>
        <begin position="843"/>
        <end position="858"/>
    </location>
</feature>
<dbReference type="Proteomes" id="UP000582659">
    <property type="component" value="Unassembled WGS sequence"/>
</dbReference>
<feature type="transmembrane region" description="Helical" evidence="10">
    <location>
        <begin position="537"/>
        <end position="558"/>
    </location>
</feature>
<keyword evidence="9" id="KW-0129">CBS domain</keyword>
<keyword evidence="7 10" id="KW-0472">Membrane</keyword>
<feature type="region of interest" description="Disordered" evidence="11">
    <location>
        <begin position="1112"/>
        <end position="1211"/>
    </location>
</feature>
<comment type="similarity">
    <text evidence="10">Belongs to the chloride channel (TC 2.A.49) family.</text>
</comment>
<organism evidence="13 14">
    <name type="scientific">Bursaphelenchus xylophilus</name>
    <name type="common">Pinewood nematode worm</name>
    <name type="synonym">Aphelenchoides xylophilus</name>
    <dbReference type="NCBI Taxonomy" id="6326"/>
    <lineage>
        <taxon>Eukaryota</taxon>
        <taxon>Metazoa</taxon>
        <taxon>Ecdysozoa</taxon>
        <taxon>Nematoda</taxon>
        <taxon>Chromadorea</taxon>
        <taxon>Rhabditida</taxon>
        <taxon>Tylenchina</taxon>
        <taxon>Tylenchomorpha</taxon>
        <taxon>Aphelenchoidea</taxon>
        <taxon>Aphelenchoididae</taxon>
        <taxon>Bursaphelenchus</taxon>
    </lineage>
</organism>
<evidence type="ECO:0000256" key="8">
    <source>
        <dbReference type="ARBA" id="ARBA00023214"/>
    </source>
</evidence>
<keyword evidence="3 10" id="KW-0812">Transmembrane</keyword>
<protein>
    <recommendedName>
        <fullName evidence="10">Chloride channel protein</fullName>
    </recommendedName>
</protein>
<dbReference type="CDD" id="cd03683">
    <property type="entry name" value="ClC_1_like"/>
    <property type="match status" value="1"/>
</dbReference>
<dbReference type="SUPFAM" id="SSF54631">
    <property type="entry name" value="CBS-domain pair"/>
    <property type="match status" value="1"/>
</dbReference>
<proteinExistence type="inferred from homology"/>
<dbReference type="Proteomes" id="UP000659654">
    <property type="component" value="Unassembled WGS sequence"/>
</dbReference>
<comment type="subcellular location">
    <subcellularLocation>
        <location evidence="1 10">Membrane</location>
        <topology evidence="1 10">Multi-pass membrane protein</topology>
    </subcellularLocation>
</comment>
<evidence type="ECO:0000313" key="14">
    <source>
        <dbReference type="Proteomes" id="UP000659654"/>
    </source>
</evidence>
<evidence type="ECO:0000256" key="10">
    <source>
        <dbReference type="RuleBase" id="RU361221"/>
    </source>
</evidence>
<feature type="transmembrane region" description="Helical" evidence="10">
    <location>
        <begin position="606"/>
        <end position="626"/>
    </location>
</feature>
<feature type="region of interest" description="Disordered" evidence="11">
    <location>
        <begin position="124"/>
        <end position="149"/>
    </location>
</feature>
<reference evidence="13" key="1">
    <citation type="submission" date="2020-09" db="EMBL/GenBank/DDBJ databases">
        <authorList>
            <person name="Kikuchi T."/>
        </authorList>
    </citation>
    <scope>NUCLEOTIDE SEQUENCE</scope>
    <source>
        <strain evidence="13">Ka4C1</strain>
    </source>
</reference>
<feature type="compositionally biased region" description="Polar residues" evidence="11">
    <location>
        <begin position="1186"/>
        <end position="1200"/>
    </location>
</feature>
<dbReference type="EMBL" id="CAJFDI010000002">
    <property type="protein sequence ID" value="CAD5217935.1"/>
    <property type="molecule type" value="Genomic_DNA"/>
</dbReference>
<dbReference type="PANTHER" id="PTHR45720:SF10">
    <property type="entry name" value="CHLORIDE CHANNEL PROTEIN 2"/>
    <property type="match status" value="1"/>
</dbReference>
<feature type="compositionally biased region" description="Polar residues" evidence="11">
    <location>
        <begin position="1116"/>
        <end position="1130"/>
    </location>
</feature>
<feature type="transmembrane region" description="Helical" evidence="10">
    <location>
        <begin position="398"/>
        <end position="419"/>
    </location>
</feature>
<keyword evidence="14" id="KW-1185">Reference proteome</keyword>
<dbReference type="InterPro" id="IPR050970">
    <property type="entry name" value="Cl_channel_volt-gated"/>
</dbReference>
<feature type="compositionally biased region" description="Basic and acidic residues" evidence="11">
    <location>
        <begin position="1139"/>
        <end position="1150"/>
    </location>
</feature>